<feature type="compositionally biased region" description="Polar residues" evidence="7">
    <location>
        <begin position="707"/>
        <end position="722"/>
    </location>
</feature>
<protein>
    <submittedName>
        <fullName evidence="11">DASS family divalent anion:Na+ symporter</fullName>
    </submittedName>
</protein>
<dbReference type="STRING" id="1432307.W9CMP6"/>
<feature type="transmembrane region" description="Helical" evidence="8">
    <location>
        <begin position="1189"/>
        <end position="1207"/>
    </location>
</feature>
<reference evidence="11 12" key="1">
    <citation type="journal article" date="2014" name="Genome Announc.">
        <title>Draft genome sequence of Sclerotinia borealis, a psychrophilic plant pathogenic fungus.</title>
        <authorList>
            <person name="Mardanov A.V."/>
            <person name="Beletsky A.V."/>
            <person name="Kadnikov V.V."/>
            <person name="Ignatov A.N."/>
            <person name="Ravin N.V."/>
        </authorList>
    </citation>
    <scope>NUCLEOTIDE SEQUENCE [LARGE SCALE GENOMIC DNA]</scope>
    <source>
        <strain evidence="12">F-4157</strain>
    </source>
</reference>
<keyword evidence="4" id="KW-0378">Hydrolase</keyword>
<feature type="region of interest" description="Disordered" evidence="7">
    <location>
        <begin position="401"/>
        <end position="432"/>
    </location>
</feature>
<dbReference type="HOGENOM" id="CLU_254425_0_0_1"/>
<dbReference type="PANTHER" id="PTHR10283">
    <property type="entry name" value="SOLUTE CARRIER FAMILY 13 MEMBER"/>
    <property type="match status" value="1"/>
</dbReference>
<keyword evidence="5 8" id="KW-1133">Transmembrane helix</keyword>
<dbReference type="OrthoDB" id="10260443at2759"/>
<gene>
    <name evidence="11" type="ORF">SBOR_2479</name>
</gene>
<accession>W9CMP6</accession>
<evidence type="ECO:0000256" key="6">
    <source>
        <dbReference type="ARBA" id="ARBA00023136"/>
    </source>
</evidence>
<evidence type="ECO:0000259" key="10">
    <source>
        <dbReference type="PROSITE" id="PS51382"/>
    </source>
</evidence>
<organism evidence="11 12">
    <name type="scientific">Sclerotinia borealis (strain F-4128)</name>
    <dbReference type="NCBI Taxonomy" id="1432307"/>
    <lineage>
        <taxon>Eukaryota</taxon>
        <taxon>Fungi</taxon>
        <taxon>Dikarya</taxon>
        <taxon>Ascomycota</taxon>
        <taxon>Pezizomycotina</taxon>
        <taxon>Leotiomycetes</taxon>
        <taxon>Helotiales</taxon>
        <taxon>Sclerotiniaceae</taxon>
        <taxon>Sclerotinia</taxon>
    </lineage>
</organism>
<feature type="transmembrane region" description="Helical" evidence="8">
    <location>
        <begin position="1107"/>
        <end position="1126"/>
    </location>
</feature>
<dbReference type="NCBIfam" id="TIGR00785">
    <property type="entry name" value="dass"/>
    <property type="match status" value="1"/>
</dbReference>
<feature type="compositionally biased region" description="Polar residues" evidence="7">
    <location>
        <begin position="412"/>
        <end position="425"/>
    </location>
</feature>
<feature type="chain" id="PRO_5004918698" evidence="9">
    <location>
        <begin position="19"/>
        <end position="1399"/>
    </location>
</feature>
<feature type="signal peptide" evidence="9">
    <location>
        <begin position="1"/>
        <end position="18"/>
    </location>
</feature>
<dbReference type="InterPro" id="IPR004331">
    <property type="entry name" value="SPX_dom"/>
</dbReference>
<feature type="transmembrane region" description="Helical" evidence="8">
    <location>
        <begin position="1069"/>
        <end position="1095"/>
    </location>
</feature>
<evidence type="ECO:0000313" key="11">
    <source>
        <dbReference type="EMBL" id="ESZ97121.1"/>
    </source>
</evidence>
<dbReference type="InterPro" id="IPR001898">
    <property type="entry name" value="SLC13A/DASS"/>
</dbReference>
<feature type="transmembrane region" description="Helical" evidence="8">
    <location>
        <begin position="1017"/>
        <end position="1039"/>
    </location>
</feature>
<dbReference type="Pfam" id="PF03600">
    <property type="entry name" value="CitMHS"/>
    <property type="match status" value="1"/>
</dbReference>
<evidence type="ECO:0000256" key="7">
    <source>
        <dbReference type="SAM" id="MobiDB-lite"/>
    </source>
</evidence>
<evidence type="ECO:0000256" key="2">
    <source>
        <dbReference type="ARBA" id="ARBA00022448"/>
    </source>
</evidence>
<feature type="transmembrane region" description="Helical" evidence="8">
    <location>
        <begin position="1371"/>
        <end position="1394"/>
    </location>
</feature>
<feature type="transmembrane region" description="Helical" evidence="8">
    <location>
        <begin position="930"/>
        <end position="952"/>
    </location>
</feature>
<name>W9CMP6_SCLBF</name>
<dbReference type="Pfam" id="PF03105">
    <property type="entry name" value="SPX"/>
    <property type="match status" value="2"/>
</dbReference>
<dbReference type="GO" id="GO:0005315">
    <property type="term" value="F:phosphate transmembrane transporter activity"/>
    <property type="evidence" value="ECO:0007669"/>
    <property type="project" value="TreeGrafter"/>
</dbReference>
<feature type="compositionally biased region" description="Basic and acidic residues" evidence="7">
    <location>
        <begin position="509"/>
        <end position="520"/>
    </location>
</feature>
<dbReference type="Pfam" id="PF04185">
    <property type="entry name" value="Phosphoesterase"/>
    <property type="match status" value="1"/>
</dbReference>
<evidence type="ECO:0000313" key="12">
    <source>
        <dbReference type="Proteomes" id="UP000019487"/>
    </source>
</evidence>
<comment type="subcellular location">
    <subcellularLocation>
        <location evidence="1">Membrane</location>
        <topology evidence="1">Multi-pass membrane protein</topology>
    </subcellularLocation>
</comment>
<dbReference type="InterPro" id="IPR004680">
    <property type="entry name" value="Cit_transptr-like_dom"/>
</dbReference>
<evidence type="ECO:0000256" key="8">
    <source>
        <dbReference type="SAM" id="Phobius"/>
    </source>
</evidence>
<keyword evidence="12" id="KW-1185">Reference proteome</keyword>
<sequence>MYHSALKLMALFLASTLAIVPTPPIFPSALPQSTIEPALTAIIAAQATQQANSPVSDVGGEVFSRFVQIWLENMDLKEATNDPNFQWLTAQGITLTNYWGVTHPSQPNYCAVVGGDTFGMDADEFVQIPANISTVVDLLDTKGISWGEYQEDIPYAGFEGWNFSNTDPFQEDYVRKHNPLVMFDSVTSNATRLSLIKSFKMFEEDLANKTLPQWSFITPNMTNNGHDTNGTVAGNWSRMFLEPLLSNDYFMNNTLVVLTWDENNEDDEENKMFGILLGGAIPPAFKNTTDDTFYNHYSMISTIQLNWGLPSLGRWDCGANVLGLVASKAGFENYAVNTTKLLFNSSYPGPLSTEQFDPVWPLPDTKANCGSGQGVLKKIVDGWGKSDGTYNYTDSYPYDDVSGDNTGGEASPATTTILPITSPTAAPSAVPTKKSEAMDINTLSPLQVFENYHHHTSDQMLSRLNNDKISSSKRLDRGGSSYTDRRQHLLEDYEEFELGDYPGGTSEDQASKSHISESNRRRAKKRKRLEEIDEMKFSHSIQFNAVPDWSSHYIAYSNLKKLIYQLEKNAHRPSTAPEDVENSPLIRPAEDLDTIFRRALDAELEKISSFYELKELEIYGEVSELLKEQEEFEAEVLESNQTDGPNGSDGNGRPRASSSDRPRQSSIFRPFVPKGRRPSTVSRSIDEGVEDSDDDDDENTVLRKPSRPSNQRSKSTFYDSNNGGSGAVEDMRASTEALKSARRNSHNYEDYAEQEFNAIYSSGITLKKRAVGLYVSLCELKSFVQLNQTGFKKVCKKFDKILDRNLKSKYLQDVVAPAYPFRPETLKHIEENIFRIERMYSDLATHGDVDQAKKELRLHLREHVVWERNTVWREMIGIERKAQAANMGIRRTLLGADSDPSKARLQGDDDDITDMKELSTPVGRVKCPRWLFSSTMFTLVGIITIFILLLLIPIMKKPEQQNCLAMLIFVSLLWATEVIPLFVTSLMIPFLCVLLGVVRSDDKPHHRLEAPAAAKYIFSAMWTPVIMLLLGGFTIAAALSKYDIAKRIATFVLSKAGTRPRTVLITNMFVAAFASMWISNVAAPVLCFSIIQPMLRNLPSESQMSKAIILGIALSSNIGGMLSPIASPQNIVALQIMSPQPDWGTWFFIVIPVGIISIVLIWILLLLTFKPGRGTTIIPIRPVKDAFTGVQWFITIVTLGTIILWCVSHKFEWIFGDMGVVAIIPIILFFGTGILTKEDFNNFLWTIIILAAGGLSLGKAVNSSGLLHTIAGEITESVEGFSLYGVLVVFSCLVLVVATFISHTVAALIILPLVHSVGAGMDEPHPNLLVMGATLMCSAAMGLPTSGFPNMTAIMMEDSQTGQRYLQVKHFITRGVPASILTWLVVISVGYGLMRVVGM</sequence>
<evidence type="ECO:0000256" key="5">
    <source>
        <dbReference type="ARBA" id="ARBA00022989"/>
    </source>
</evidence>
<evidence type="ECO:0000256" key="4">
    <source>
        <dbReference type="ARBA" id="ARBA00022801"/>
    </source>
</evidence>
<evidence type="ECO:0000256" key="1">
    <source>
        <dbReference type="ARBA" id="ARBA00004141"/>
    </source>
</evidence>
<feature type="transmembrane region" description="Helical" evidence="8">
    <location>
        <begin position="964"/>
        <end position="997"/>
    </location>
</feature>
<feature type="transmembrane region" description="Helical" evidence="8">
    <location>
        <begin position="1242"/>
        <end position="1261"/>
    </location>
</feature>
<dbReference type="InterPro" id="IPR017850">
    <property type="entry name" value="Alkaline_phosphatase_core_sf"/>
</dbReference>
<dbReference type="PROSITE" id="PS51382">
    <property type="entry name" value="SPX"/>
    <property type="match status" value="1"/>
</dbReference>
<dbReference type="EMBL" id="AYSA01000101">
    <property type="protein sequence ID" value="ESZ97121.1"/>
    <property type="molecule type" value="Genomic_DNA"/>
</dbReference>
<feature type="compositionally biased region" description="Acidic residues" evidence="7">
    <location>
        <begin position="687"/>
        <end position="699"/>
    </location>
</feature>
<evidence type="ECO:0000256" key="9">
    <source>
        <dbReference type="SAM" id="SignalP"/>
    </source>
</evidence>
<proteinExistence type="predicted"/>
<feature type="transmembrane region" description="Helical" evidence="8">
    <location>
        <begin position="1281"/>
        <end position="1310"/>
    </location>
</feature>
<dbReference type="Proteomes" id="UP000019487">
    <property type="component" value="Unassembled WGS sequence"/>
</dbReference>
<evidence type="ECO:0000256" key="3">
    <source>
        <dbReference type="ARBA" id="ARBA00022692"/>
    </source>
</evidence>
<keyword evidence="2" id="KW-0813">Transport</keyword>
<feature type="region of interest" description="Disordered" evidence="7">
    <location>
        <begin position="633"/>
        <end position="743"/>
    </location>
</feature>
<dbReference type="FunFam" id="3.40.720.10:FF:000064">
    <property type="entry name" value="Probable acid phosphatase Pho610"/>
    <property type="match status" value="1"/>
</dbReference>
<dbReference type="InterPro" id="IPR007312">
    <property type="entry name" value="Phosphoesterase"/>
</dbReference>
<feature type="transmembrane region" description="Helical" evidence="8">
    <location>
        <begin position="1330"/>
        <end position="1350"/>
    </location>
</feature>
<dbReference type="GO" id="GO:0016788">
    <property type="term" value="F:hydrolase activity, acting on ester bonds"/>
    <property type="evidence" value="ECO:0007669"/>
    <property type="project" value="InterPro"/>
</dbReference>
<dbReference type="CDD" id="cd01115">
    <property type="entry name" value="SLC13_permease"/>
    <property type="match status" value="1"/>
</dbReference>
<dbReference type="Gene3D" id="3.40.720.10">
    <property type="entry name" value="Alkaline Phosphatase, subunit A"/>
    <property type="match status" value="1"/>
</dbReference>
<feature type="region of interest" description="Disordered" evidence="7">
    <location>
        <begin position="498"/>
        <end position="525"/>
    </location>
</feature>
<feature type="transmembrane region" description="Helical" evidence="8">
    <location>
        <begin position="1214"/>
        <end position="1236"/>
    </location>
</feature>
<keyword evidence="3 8" id="KW-0812">Transmembrane</keyword>
<feature type="domain" description="SPX" evidence="10">
    <location>
        <begin position="535"/>
        <end position="812"/>
    </location>
</feature>
<dbReference type="CDD" id="cd14478">
    <property type="entry name" value="SPX_PHO87_PHO90_like"/>
    <property type="match status" value="1"/>
</dbReference>
<feature type="transmembrane region" description="Helical" evidence="8">
    <location>
        <begin position="1146"/>
        <end position="1169"/>
    </location>
</feature>
<keyword evidence="9" id="KW-0732">Signal</keyword>
<dbReference type="GO" id="GO:0005886">
    <property type="term" value="C:plasma membrane"/>
    <property type="evidence" value="ECO:0007669"/>
    <property type="project" value="TreeGrafter"/>
</dbReference>
<keyword evidence="6 8" id="KW-0472">Membrane</keyword>
<dbReference type="GO" id="GO:0006817">
    <property type="term" value="P:phosphate ion transport"/>
    <property type="evidence" value="ECO:0007669"/>
    <property type="project" value="TreeGrafter"/>
</dbReference>
<dbReference type="GO" id="GO:0006797">
    <property type="term" value="P:polyphosphate metabolic process"/>
    <property type="evidence" value="ECO:0007669"/>
    <property type="project" value="TreeGrafter"/>
</dbReference>
<dbReference type="PANTHER" id="PTHR10283:SF92">
    <property type="entry name" value="LOW-AFFINITY PHOSPHATE TRANSPORTER PHO91"/>
    <property type="match status" value="1"/>
</dbReference>
<comment type="caution">
    <text evidence="11">The sequence shown here is derived from an EMBL/GenBank/DDBJ whole genome shotgun (WGS) entry which is preliminary data.</text>
</comment>